<feature type="transmembrane region" description="Helical" evidence="1">
    <location>
        <begin position="63"/>
        <end position="88"/>
    </location>
</feature>
<dbReference type="Proteomes" id="UP000295636">
    <property type="component" value="Unassembled WGS sequence"/>
</dbReference>
<dbReference type="OrthoDB" id="2414439at2"/>
<dbReference type="EMBL" id="SMRT01000036">
    <property type="protein sequence ID" value="TDF89721.1"/>
    <property type="molecule type" value="Genomic_DNA"/>
</dbReference>
<protein>
    <submittedName>
        <fullName evidence="2">Uncharacterized protein</fullName>
    </submittedName>
</protein>
<feature type="transmembrane region" description="Helical" evidence="1">
    <location>
        <begin position="108"/>
        <end position="126"/>
    </location>
</feature>
<reference evidence="2 3" key="1">
    <citation type="submission" date="2019-03" db="EMBL/GenBank/DDBJ databases">
        <title>This is whole genome sequence of Paenibacillus sp MS74 strain.</title>
        <authorList>
            <person name="Trinh H.N."/>
        </authorList>
    </citation>
    <scope>NUCLEOTIDE SEQUENCE [LARGE SCALE GENOMIC DNA]</scope>
    <source>
        <strain evidence="2 3">MS74</strain>
    </source>
</reference>
<sequence>MNESLSNAHETNVFQAEYQLIGYMLKGMINISQIRRYRASSLFWKRVSDFKNNPKIKLVPDGLAGGLLSMSIQFGSALGLSVVTAVSIVATGPDGTPQAMLEGFRTALLIPVAAAALGAAITAIGLRKRNASAALVRAK</sequence>
<evidence type="ECO:0000256" key="1">
    <source>
        <dbReference type="SAM" id="Phobius"/>
    </source>
</evidence>
<proteinExistence type="predicted"/>
<keyword evidence="1" id="KW-0472">Membrane</keyword>
<keyword evidence="1" id="KW-0812">Transmembrane</keyword>
<accession>A0A4R5K9G3</accession>
<comment type="caution">
    <text evidence="2">The sequence shown here is derived from an EMBL/GenBank/DDBJ whole genome shotgun (WGS) entry which is preliminary data.</text>
</comment>
<keyword evidence="1" id="KW-1133">Transmembrane helix</keyword>
<evidence type="ECO:0000313" key="2">
    <source>
        <dbReference type="EMBL" id="TDF89721.1"/>
    </source>
</evidence>
<dbReference type="RefSeq" id="WP_133236854.1">
    <property type="nucleotide sequence ID" value="NZ_SMRT01000036.1"/>
</dbReference>
<organism evidence="2 3">
    <name type="scientific">Paenibacillus piri</name>
    <dbReference type="NCBI Taxonomy" id="2547395"/>
    <lineage>
        <taxon>Bacteria</taxon>
        <taxon>Bacillati</taxon>
        <taxon>Bacillota</taxon>
        <taxon>Bacilli</taxon>
        <taxon>Bacillales</taxon>
        <taxon>Paenibacillaceae</taxon>
        <taxon>Paenibacillus</taxon>
    </lineage>
</organism>
<dbReference type="AlphaFoldDB" id="A0A4R5K9G3"/>
<evidence type="ECO:0000313" key="3">
    <source>
        <dbReference type="Proteomes" id="UP000295636"/>
    </source>
</evidence>
<name>A0A4R5K9G3_9BACL</name>
<keyword evidence="3" id="KW-1185">Reference proteome</keyword>
<gene>
    <name evidence="2" type="ORF">E1757_34515</name>
</gene>